<reference evidence="1 2" key="1">
    <citation type="submission" date="2018-11" db="EMBL/GenBank/DDBJ databases">
        <authorList>
            <person name="Lopez-Roques C."/>
            <person name="Donnadieu C."/>
            <person name="Bouchez O."/>
            <person name="Klopp C."/>
            <person name="Cabau C."/>
            <person name="Zahm M."/>
        </authorList>
    </citation>
    <scope>NUCLEOTIDE SEQUENCE [LARGE SCALE GENOMIC DNA]</scope>
    <source>
        <strain evidence="1">RS831</strain>
        <tissue evidence="1">Whole body</tissue>
    </source>
</reference>
<evidence type="ECO:0000313" key="2">
    <source>
        <dbReference type="Proteomes" id="UP000283210"/>
    </source>
</evidence>
<protein>
    <submittedName>
        <fullName evidence="1">Uncharacterized protein</fullName>
    </submittedName>
</protein>
<keyword evidence="2" id="KW-1185">Reference proteome</keyword>
<name>A0A3S2Q773_ORYJA</name>
<gene>
    <name evidence="1" type="ORF">OJAV_G00060420</name>
</gene>
<accession>A0A3S2Q773</accession>
<proteinExistence type="predicted"/>
<dbReference type="EMBL" id="CM012442">
    <property type="protein sequence ID" value="RVE72300.1"/>
    <property type="molecule type" value="Genomic_DNA"/>
</dbReference>
<sequence>MVQLAEKPQSFVERSPGVTVRPQRVPHLQPWIRILVTFTHASTWRSCRESPSLRTAAPPPPPLPSLLLLLQQQHRQAGCNGTLGARQPRCASRRGGSPPRRLGGCGCRRSAPASAACGAADCPVTPRCGVEVVPVWFRWGCAARGGFSGFTLLSAARGCGRACMMPPSV</sequence>
<organism evidence="1 2">
    <name type="scientific">Oryzias javanicus</name>
    <name type="common">Javanese ricefish</name>
    <name type="synonym">Aplocheilus javanicus</name>
    <dbReference type="NCBI Taxonomy" id="123683"/>
    <lineage>
        <taxon>Eukaryota</taxon>
        <taxon>Metazoa</taxon>
        <taxon>Chordata</taxon>
        <taxon>Craniata</taxon>
        <taxon>Vertebrata</taxon>
        <taxon>Euteleostomi</taxon>
        <taxon>Actinopterygii</taxon>
        <taxon>Neopterygii</taxon>
        <taxon>Teleostei</taxon>
        <taxon>Neoteleostei</taxon>
        <taxon>Acanthomorphata</taxon>
        <taxon>Ovalentaria</taxon>
        <taxon>Atherinomorphae</taxon>
        <taxon>Beloniformes</taxon>
        <taxon>Adrianichthyidae</taxon>
        <taxon>Oryziinae</taxon>
        <taxon>Oryzias</taxon>
    </lineage>
</organism>
<dbReference type="Proteomes" id="UP000283210">
    <property type="component" value="Chromosome 6"/>
</dbReference>
<evidence type="ECO:0000313" key="1">
    <source>
        <dbReference type="EMBL" id="RVE72300.1"/>
    </source>
</evidence>
<dbReference type="AlphaFoldDB" id="A0A3S2Q773"/>
<reference evidence="1 2" key="2">
    <citation type="submission" date="2019-01" db="EMBL/GenBank/DDBJ databases">
        <title>A chromosome length genome reference of the Java medaka (oryzias javanicus).</title>
        <authorList>
            <person name="Herpin A."/>
            <person name="Takehana Y."/>
            <person name="Naruse K."/>
            <person name="Ansai S."/>
            <person name="Kawaguchi M."/>
        </authorList>
    </citation>
    <scope>NUCLEOTIDE SEQUENCE [LARGE SCALE GENOMIC DNA]</scope>
    <source>
        <strain evidence="1">RS831</strain>
        <tissue evidence="1">Whole body</tissue>
    </source>
</reference>